<dbReference type="EMBL" id="CM008054">
    <property type="protein sequence ID" value="PVH32227.1"/>
    <property type="molecule type" value="Genomic_DNA"/>
</dbReference>
<name>A0A2T8I3H6_9POAL</name>
<dbReference type="Proteomes" id="UP000243499">
    <property type="component" value="Chromosome 9"/>
</dbReference>
<dbReference type="Gramene" id="PVH32227">
    <property type="protein sequence ID" value="PVH32227"/>
    <property type="gene ID" value="PAHAL_9G348600"/>
</dbReference>
<accession>A0A2T8I3H6</accession>
<proteinExistence type="predicted"/>
<dbReference type="AlphaFoldDB" id="A0A2T8I3H6"/>
<evidence type="ECO:0000313" key="1">
    <source>
        <dbReference type="EMBL" id="PVH32227.1"/>
    </source>
</evidence>
<sequence>MLRLWSYDYARIEAGNAFKVVFKVKRYTANIDYDVIEMYPVEHEI</sequence>
<reference evidence="1" key="1">
    <citation type="submission" date="2018-04" db="EMBL/GenBank/DDBJ databases">
        <title>WGS assembly of Panicum hallii.</title>
        <authorList>
            <person name="Lovell J."/>
            <person name="Jenkins J."/>
            <person name="Lowry D."/>
            <person name="Mamidi S."/>
            <person name="Sreedasyam A."/>
            <person name="Weng X."/>
            <person name="Barry K."/>
            <person name="Bonette J."/>
            <person name="Campitelli B."/>
            <person name="Daum C."/>
            <person name="Gordon S."/>
            <person name="Gould B."/>
            <person name="Lipzen A."/>
            <person name="Macqueen A."/>
            <person name="Palacio-Mejia J."/>
            <person name="Plott C."/>
            <person name="Shakirov E."/>
            <person name="Shu S."/>
            <person name="Yoshinaga Y."/>
            <person name="Zane M."/>
            <person name="Rokhsar D."/>
            <person name="Grimwood J."/>
            <person name="Schmutz J."/>
            <person name="Juenger T."/>
        </authorList>
    </citation>
    <scope>NUCLEOTIDE SEQUENCE [LARGE SCALE GENOMIC DNA]</scope>
    <source>
        <strain evidence="1">FIL2</strain>
    </source>
</reference>
<organism evidence="1">
    <name type="scientific">Panicum hallii</name>
    <dbReference type="NCBI Taxonomy" id="206008"/>
    <lineage>
        <taxon>Eukaryota</taxon>
        <taxon>Viridiplantae</taxon>
        <taxon>Streptophyta</taxon>
        <taxon>Embryophyta</taxon>
        <taxon>Tracheophyta</taxon>
        <taxon>Spermatophyta</taxon>
        <taxon>Magnoliopsida</taxon>
        <taxon>Liliopsida</taxon>
        <taxon>Poales</taxon>
        <taxon>Poaceae</taxon>
        <taxon>PACMAD clade</taxon>
        <taxon>Panicoideae</taxon>
        <taxon>Panicodae</taxon>
        <taxon>Paniceae</taxon>
        <taxon>Panicinae</taxon>
        <taxon>Panicum</taxon>
        <taxon>Panicum sect. Panicum</taxon>
    </lineage>
</organism>
<protein>
    <submittedName>
        <fullName evidence="1">Uncharacterized protein</fullName>
    </submittedName>
</protein>
<gene>
    <name evidence="1" type="ORF">PAHAL_9G348600</name>
</gene>